<evidence type="ECO:0000259" key="4">
    <source>
        <dbReference type="Pfam" id="PF10342"/>
    </source>
</evidence>
<evidence type="ECO:0000256" key="3">
    <source>
        <dbReference type="SAM" id="SignalP"/>
    </source>
</evidence>
<dbReference type="InterPro" id="IPR018466">
    <property type="entry name" value="Kre9/Knh1-like_N"/>
</dbReference>
<keyword evidence="6" id="KW-1185">Reference proteome</keyword>
<accession>A0A8H7VNX2</accession>
<comment type="caution">
    <text evidence="5">The sequence shown here is derived from an EMBL/GenBank/DDBJ whole genome shotgun (WGS) entry which is preliminary data.</text>
</comment>
<dbReference type="PANTHER" id="PTHR40633:SF1">
    <property type="entry name" value="GPI ANCHORED SERINE-THREONINE RICH PROTEIN (AFU_ORTHOLOGUE AFUA_1G03630)"/>
    <property type="match status" value="1"/>
</dbReference>
<dbReference type="Proteomes" id="UP000646827">
    <property type="component" value="Unassembled WGS sequence"/>
</dbReference>
<dbReference type="EMBL" id="JAEPRB010000104">
    <property type="protein sequence ID" value="KAG2221589.1"/>
    <property type="molecule type" value="Genomic_DNA"/>
</dbReference>
<evidence type="ECO:0000256" key="1">
    <source>
        <dbReference type="ARBA" id="ARBA00022729"/>
    </source>
</evidence>
<reference evidence="5 6" key="1">
    <citation type="submission" date="2020-12" db="EMBL/GenBank/DDBJ databases">
        <title>Metabolic potential, ecology and presence of endohyphal bacteria is reflected in genomic diversity of Mucoromycotina.</title>
        <authorList>
            <person name="Muszewska A."/>
            <person name="Okrasinska A."/>
            <person name="Steczkiewicz K."/>
            <person name="Drgas O."/>
            <person name="Orlowska M."/>
            <person name="Perlinska-Lenart U."/>
            <person name="Aleksandrzak-Piekarczyk T."/>
            <person name="Szatraj K."/>
            <person name="Zielenkiewicz U."/>
            <person name="Pilsyk S."/>
            <person name="Malc E."/>
            <person name="Mieczkowski P."/>
            <person name="Kruszewska J.S."/>
            <person name="Biernat P."/>
            <person name="Pawlowska J."/>
        </authorList>
    </citation>
    <scope>NUCLEOTIDE SEQUENCE [LARGE SCALE GENOMIC DNA]</scope>
    <source>
        <strain evidence="5 6">CBS 142.35</strain>
    </source>
</reference>
<proteinExistence type="predicted"/>
<feature type="signal peptide" evidence="3">
    <location>
        <begin position="1"/>
        <end position="18"/>
    </location>
</feature>
<gene>
    <name evidence="5" type="ORF">INT45_005163</name>
</gene>
<dbReference type="Pfam" id="PF10342">
    <property type="entry name" value="Kre9_KNH"/>
    <property type="match status" value="1"/>
</dbReference>
<feature type="domain" description="Yeast cell wall synthesis Kre9/Knh1-like N-terminal" evidence="4">
    <location>
        <begin position="35"/>
        <end position="125"/>
    </location>
</feature>
<dbReference type="PANTHER" id="PTHR40633">
    <property type="entry name" value="MATRIX PROTEIN, PUTATIVE (AFU_ORTHOLOGUE AFUA_8G05410)-RELATED"/>
    <property type="match status" value="1"/>
</dbReference>
<feature type="region of interest" description="Disordered" evidence="2">
    <location>
        <begin position="134"/>
        <end position="164"/>
    </location>
</feature>
<evidence type="ECO:0000313" key="5">
    <source>
        <dbReference type="EMBL" id="KAG2221589.1"/>
    </source>
</evidence>
<evidence type="ECO:0000256" key="2">
    <source>
        <dbReference type="SAM" id="MobiDB-lite"/>
    </source>
</evidence>
<feature type="chain" id="PRO_5034369754" description="Yeast cell wall synthesis Kre9/Knh1-like N-terminal domain-containing protein" evidence="3">
    <location>
        <begin position="19"/>
        <end position="190"/>
    </location>
</feature>
<dbReference type="OrthoDB" id="5589325at2759"/>
<sequence>MKFSIAATLFSLAASAYAQTTATTPSTGGISVVHPTNGVEWKAGTTQTVTWNIVDAAQASTIEKITLRGGASNNLTVAYIIDNTQFDASKGKYEWAIDAKTETAVSYSVEVTTNSGSSYSPYFSIIGAAPGTTDNSKLGVQPGDEKKSSSSASADNAEKSNGADNESAASTLKLGALVGTVVAGTAVALF</sequence>
<dbReference type="AlphaFoldDB" id="A0A8H7VNX2"/>
<name>A0A8H7VNX2_9FUNG</name>
<evidence type="ECO:0000313" key="6">
    <source>
        <dbReference type="Proteomes" id="UP000646827"/>
    </source>
</evidence>
<dbReference type="InterPro" id="IPR052982">
    <property type="entry name" value="SRP1/TIP1-like"/>
</dbReference>
<organism evidence="5 6">
    <name type="scientific">Circinella minor</name>
    <dbReference type="NCBI Taxonomy" id="1195481"/>
    <lineage>
        <taxon>Eukaryota</taxon>
        <taxon>Fungi</taxon>
        <taxon>Fungi incertae sedis</taxon>
        <taxon>Mucoromycota</taxon>
        <taxon>Mucoromycotina</taxon>
        <taxon>Mucoromycetes</taxon>
        <taxon>Mucorales</taxon>
        <taxon>Lichtheimiaceae</taxon>
        <taxon>Circinella</taxon>
    </lineage>
</organism>
<protein>
    <recommendedName>
        <fullName evidence="4">Yeast cell wall synthesis Kre9/Knh1-like N-terminal domain-containing protein</fullName>
    </recommendedName>
</protein>
<keyword evidence="1 3" id="KW-0732">Signal</keyword>